<sequence>MPNGYDYDLVVLGSGPAGQKGAICAAKLHKRVAIVENRWALGGVCVHSGTIPSKTLREAVLYLSGFREKTFYGRSYQVKDRVVMADLTFRVDAVIKRETEVIRAQLQRNQVVPLDGYGRFVDAHTVEVESAEGTRRVTSENFLVSTGTRPASDQHYQLDGTHIFNSDQLLSLSEVPRELIVVGAGVIGLEYASMIAALGVKITILDARPTILDFIDREIMDSLQFQLRQLNVIFRLGEKVTTCVYDAERGRVIATLESGKRVHGDGLLFTVGRQANTDKLNLESAGLKTGDRGKLEVNEQFQTAVPNIYAAGDVIGFPALASTSMEQGRIASCNMFGVPSKMRPQFFPYGIYTIPEISIVGQTEEQLTHDKVPYEVGIARYSELAKGQMLGDEHGLLKLLFHSESLKLLGVHIIGERAAEIIHIGQAVLSFGGSIEYFRDTVFNYPTMAEAYKVAALDGLNKL</sequence>
<keyword evidence="6" id="KW-0963">Cytoplasm</keyword>
<dbReference type="PANTHER" id="PTHR22912">
    <property type="entry name" value="DISULFIDE OXIDOREDUCTASE"/>
    <property type="match status" value="1"/>
</dbReference>
<dbReference type="Gene3D" id="3.30.390.30">
    <property type="match status" value="1"/>
</dbReference>
<evidence type="ECO:0000256" key="13">
    <source>
        <dbReference type="PIRSR" id="PIRSR000350-3"/>
    </source>
</evidence>
<comment type="subcellular location">
    <subcellularLocation>
        <location evidence="2">Cytoplasm</location>
    </subcellularLocation>
</comment>
<gene>
    <name evidence="16" type="ordered locus">Acid345_3223</name>
</gene>
<evidence type="ECO:0000313" key="17">
    <source>
        <dbReference type="Proteomes" id="UP000002432"/>
    </source>
</evidence>
<evidence type="ECO:0000259" key="15">
    <source>
        <dbReference type="Pfam" id="PF07992"/>
    </source>
</evidence>
<dbReference type="HOGENOM" id="CLU_016755_0_0_0"/>
<comment type="similarity">
    <text evidence="3">Belongs to the class-I pyridine nucleotide-disulfide oxidoreductase family.</text>
</comment>
<dbReference type="OrthoDB" id="9800167at2"/>
<dbReference type="EC" id="1.6.1.1" evidence="4"/>
<evidence type="ECO:0000259" key="14">
    <source>
        <dbReference type="Pfam" id="PF02852"/>
    </source>
</evidence>
<dbReference type="InterPro" id="IPR050151">
    <property type="entry name" value="Class-I_Pyr_Nuc-Dis_Oxidored"/>
</dbReference>
<dbReference type="FunFam" id="3.30.390.30:FF:000001">
    <property type="entry name" value="Dihydrolipoyl dehydrogenase"/>
    <property type="match status" value="1"/>
</dbReference>
<dbReference type="EnsemblBacteria" id="ABF42224">
    <property type="protein sequence ID" value="ABF42224"/>
    <property type="gene ID" value="Acid345_3223"/>
</dbReference>
<evidence type="ECO:0000256" key="9">
    <source>
        <dbReference type="ARBA" id="ARBA00022857"/>
    </source>
</evidence>
<feature type="binding site" evidence="13">
    <location>
        <begin position="183"/>
        <end position="190"/>
    </location>
    <ligand>
        <name>NAD(+)</name>
        <dbReference type="ChEBI" id="CHEBI:57540"/>
    </ligand>
</feature>
<dbReference type="InterPro" id="IPR004099">
    <property type="entry name" value="Pyr_nucl-diS_OxRdtase_dimer"/>
</dbReference>
<dbReference type="Gene3D" id="3.50.50.60">
    <property type="entry name" value="FAD/NAD(P)-binding domain"/>
    <property type="match status" value="2"/>
</dbReference>
<dbReference type="SUPFAM" id="SSF51905">
    <property type="entry name" value="FAD/NAD(P)-binding domain"/>
    <property type="match status" value="1"/>
</dbReference>
<feature type="domain" description="Pyridine nucleotide-disulphide oxidoreductase dimerisation" evidence="14">
    <location>
        <begin position="348"/>
        <end position="455"/>
    </location>
</feature>
<feature type="binding site" evidence="13">
    <location>
        <position position="272"/>
    </location>
    <ligand>
        <name>NAD(+)</name>
        <dbReference type="ChEBI" id="CHEBI:57540"/>
    </ligand>
</feature>
<dbReference type="Pfam" id="PF02852">
    <property type="entry name" value="Pyr_redox_dim"/>
    <property type="match status" value="1"/>
</dbReference>
<dbReference type="InterPro" id="IPR016156">
    <property type="entry name" value="FAD/NAD-linked_Rdtase_dimer_sf"/>
</dbReference>
<dbReference type="GO" id="GO:0005829">
    <property type="term" value="C:cytosol"/>
    <property type="evidence" value="ECO:0007669"/>
    <property type="project" value="TreeGrafter"/>
</dbReference>
<keyword evidence="17" id="KW-1185">Reference proteome</keyword>
<dbReference type="Proteomes" id="UP000002432">
    <property type="component" value="Chromosome"/>
</dbReference>
<evidence type="ECO:0000256" key="2">
    <source>
        <dbReference type="ARBA" id="ARBA00004496"/>
    </source>
</evidence>
<proteinExistence type="inferred from homology"/>
<feature type="binding site" evidence="13">
    <location>
        <position position="118"/>
    </location>
    <ligand>
        <name>FAD</name>
        <dbReference type="ChEBI" id="CHEBI:57692"/>
    </ligand>
</feature>
<dbReference type="STRING" id="204669.Acid345_3223"/>
<keyword evidence="11 13" id="KW-0520">NAD</keyword>
<evidence type="ECO:0000256" key="4">
    <source>
        <dbReference type="ARBA" id="ARBA00012772"/>
    </source>
</evidence>
<keyword evidence="9" id="KW-0521">NADP</keyword>
<dbReference type="InterPro" id="IPR023753">
    <property type="entry name" value="FAD/NAD-binding_dom"/>
</dbReference>
<evidence type="ECO:0000256" key="7">
    <source>
        <dbReference type="ARBA" id="ARBA00022630"/>
    </source>
</evidence>
<keyword evidence="13" id="KW-0547">Nucleotide-binding</keyword>
<dbReference type="GO" id="GO:0050660">
    <property type="term" value="F:flavin adenine dinucleotide binding"/>
    <property type="evidence" value="ECO:0007669"/>
    <property type="project" value="TreeGrafter"/>
</dbReference>
<protein>
    <recommendedName>
        <fullName evidence="5">Soluble pyridine nucleotide transhydrogenase</fullName>
        <ecNumber evidence="4">1.6.1.1</ecNumber>
    </recommendedName>
    <alternativeName>
        <fullName evidence="12">NAD(P)(+) transhydrogenase [B-specific]</fullName>
    </alternativeName>
</protein>
<keyword evidence="10" id="KW-0560">Oxidoreductase</keyword>
<feature type="binding site" evidence="13">
    <location>
        <position position="313"/>
    </location>
    <ligand>
        <name>FAD</name>
        <dbReference type="ChEBI" id="CHEBI:57692"/>
    </ligand>
</feature>
<reference evidence="16 17" key="1">
    <citation type="journal article" date="2009" name="Appl. Environ. Microbiol.">
        <title>Three genomes from the phylum Acidobacteria provide insight into the lifestyles of these microorganisms in soils.</title>
        <authorList>
            <person name="Ward N.L."/>
            <person name="Challacombe J.F."/>
            <person name="Janssen P.H."/>
            <person name="Henrissat B."/>
            <person name="Coutinho P.M."/>
            <person name="Wu M."/>
            <person name="Xie G."/>
            <person name="Haft D.H."/>
            <person name="Sait M."/>
            <person name="Badger J."/>
            <person name="Barabote R.D."/>
            <person name="Bradley B."/>
            <person name="Brettin T.S."/>
            <person name="Brinkac L.M."/>
            <person name="Bruce D."/>
            <person name="Creasy T."/>
            <person name="Daugherty S.C."/>
            <person name="Davidsen T.M."/>
            <person name="DeBoy R.T."/>
            <person name="Detter J.C."/>
            <person name="Dodson R.J."/>
            <person name="Durkin A.S."/>
            <person name="Ganapathy A."/>
            <person name="Gwinn-Giglio M."/>
            <person name="Han C.S."/>
            <person name="Khouri H."/>
            <person name="Kiss H."/>
            <person name="Kothari S.P."/>
            <person name="Madupu R."/>
            <person name="Nelson K.E."/>
            <person name="Nelson W.C."/>
            <person name="Paulsen I."/>
            <person name="Penn K."/>
            <person name="Ren Q."/>
            <person name="Rosovitz M.J."/>
            <person name="Selengut J.D."/>
            <person name="Shrivastava S."/>
            <person name="Sullivan S.A."/>
            <person name="Tapia R."/>
            <person name="Thompson L.S."/>
            <person name="Watkins K.L."/>
            <person name="Yang Q."/>
            <person name="Yu C."/>
            <person name="Zafar N."/>
            <person name="Zhou L."/>
            <person name="Kuske C.R."/>
        </authorList>
    </citation>
    <scope>NUCLEOTIDE SEQUENCE [LARGE SCALE GENOMIC DNA]</scope>
    <source>
        <strain evidence="16 17">Ellin345</strain>
    </source>
</reference>
<dbReference type="eggNOG" id="COG1249">
    <property type="taxonomic scope" value="Bacteria"/>
</dbReference>
<dbReference type="Pfam" id="PF07992">
    <property type="entry name" value="Pyr_redox_2"/>
    <property type="match status" value="1"/>
</dbReference>
<dbReference type="GO" id="GO:0006103">
    <property type="term" value="P:2-oxoglutarate metabolic process"/>
    <property type="evidence" value="ECO:0007669"/>
    <property type="project" value="TreeGrafter"/>
</dbReference>
<keyword evidence="7" id="KW-0285">Flavoprotein</keyword>
<dbReference type="PIRSF" id="PIRSF000350">
    <property type="entry name" value="Mercury_reductase_MerA"/>
    <property type="match status" value="1"/>
</dbReference>
<feature type="domain" description="FAD/NAD(P)-binding" evidence="15">
    <location>
        <begin position="7"/>
        <end position="328"/>
    </location>
</feature>
<evidence type="ECO:0000256" key="11">
    <source>
        <dbReference type="ARBA" id="ARBA00023027"/>
    </source>
</evidence>
<keyword evidence="8 13" id="KW-0274">FAD</keyword>
<dbReference type="AlphaFoldDB" id="Q1ILM6"/>
<evidence type="ECO:0000256" key="12">
    <source>
        <dbReference type="ARBA" id="ARBA00031183"/>
    </source>
</evidence>
<dbReference type="PRINTS" id="PR00368">
    <property type="entry name" value="FADPNR"/>
</dbReference>
<evidence type="ECO:0000256" key="5">
    <source>
        <dbReference type="ARBA" id="ARBA00016603"/>
    </source>
</evidence>
<comment type="function">
    <text evidence="1">Conversion of NADPH, generated by peripheral catabolic pathways, to NADH, which can enter the respiratory chain for energy generation.</text>
</comment>
<comment type="cofactor">
    <cofactor evidence="13">
        <name>FAD</name>
        <dbReference type="ChEBI" id="CHEBI:57692"/>
    </cofactor>
    <text evidence="13">Binds 1 FAD per subunit.</text>
</comment>
<dbReference type="InterPro" id="IPR001100">
    <property type="entry name" value="Pyr_nuc-diS_OxRdtase"/>
</dbReference>
<dbReference type="InterPro" id="IPR036188">
    <property type="entry name" value="FAD/NAD-bd_sf"/>
</dbReference>
<accession>Q1ILM6</accession>
<dbReference type="PRINTS" id="PR00411">
    <property type="entry name" value="PNDRDTASEI"/>
</dbReference>
<evidence type="ECO:0000256" key="1">
    <source>
        <dbReference type="ARBA" id="ARBA00002842"/>
    </source>
</evidence>
<evidence type="ECO:0000256" key="6">
    <source>
        <dbReference type="ARBA" id="ARBA00022490"/>
    </source>
</evidence>
<dbReference type="NCBIfam" id="NF003585">
    <property type="entry name" value="PRK05249.1"/>
    <property type="match status" value="1"/>
</dbReference>
<dbReference type="GO" id="GO:0003957">
    <property type="term" value="F:NAD(P)+ transhydrogenase (Si-specific) activity"/>
    <property type="evidence" value="ECO:0007669"/>
    <property type="project" value="UniProtKB-EC"/>
</dbReference>
<dbReference type="PANTHER" id="PTHR22912:SF93">
    <property type="entry name" value="SOLUBLE PYRIDINE NUCLEOTIDE TRANSHYDROGENASE"/>
    <property type="match status" value="1"/>
</dbReference>
<dbReference type="SUPFAM" id="SSF55424">
    <property type="entry name" value="FAD/NAD-linked reductases, dimerisation (C-terminal) domain"/>
    <property type="match status" value="1"/>
</dbReference>
<dbReference type="RefSeq" id="WP_011524023.1">
    <property type="nucleotide sequence ID" value="NC_008009.1"/>
</dbReference>
<feature type="binding site" evidence="13">
    <location>
        <position position="54"/>
    </location>
    <ligand>
        <name>FAD</name>
        <dbReference type="ChEBI" id="CHEBI:57692"/>
    </ligand>
</feature>
<name>Q1ILM6_KORVE</name>
<dbReference type="GO" id="GO:0004148">
    <property type="term" value="F:dihydrolipoyl dehydrogenase (NADH) activity"/>
    <property type="evidence" value="ECO:0007669"/>
    <property type="project" value="TreeGrafter"/>
</dbReference>
<evidence type="ECO:0000256" key="8">
    <source>
        <dbReference type="ARBA" id="ARBA00022827"/>
    </source>
</evidence>
<dbReference type="KEGG" id="aba:Acid345_3223"/>
<organism evidence="16 17">
    <name type="scientific">Koribacter versatilis (strain Ellin345)</name>
    <dbReference type="NCBI Taxonomy" id="204669"/>
    <lineage>
        <taxon>Bacteria</taxon>
        <taxon>Pseudomonadati</taxon>
        <taxon>Acidobacteriota</taxon>
        <taxon>Terriglobia</taxon>
        <taxon>Terriglobales</taxon>
        <taxon>Candidatus Korobacteraceae</taxon>
        <taxon>Candidatus Korobacter</taxon>
    </lineage>
</organism>
<evidence type="ECO:0000256" key="10">
    <source>
        <dbReference type="ARBA" id="ARBA00023002"/>
    </source>
</evidence>
<dbReference type="EMBL" id="CP000360">
    <property type="protein sequence ID" value="ABF42224.1"/>
    <property type="molecule type" value="Genomic_DNA"/>
</dbReference>
<evidence type="ECO:0000313" key="16">
    <source>
        <dbReference type="EMBL" id="ABF42224.1"/>
    </source>
</evidence>
<evidence type="ECO:0000256" key="3">
    <source>
        <dbReference type="ARBA" id="ARBA00007532"/>
    </source>
</evidence>